<evidence type="ECO:0000313" key="2">
    <source>
        <dbReference type="EMBL" id="RLV55075.1"/>
    </source>
</evidence>
<reference evidence="2 3" key="1">
    <citation type="submission" date="2018-10" db="EMBL/GenBank/DDBJ databases">
        <title>Aeromicrobium sp. 9W16Y-2 whole genome shotgun sequence.</title>
        <authorList>
            <person name="Li F."/>
        </authorList>
    </citation>
    <scope>NUCLEOTIDE SEQUENCE [LARGE SCALE GENOMIC DNA]</scope>
    <source>
        <strain evidence="2 3">9W16Y-2</strain>
    </source>
</reference>
<dbReference type="RefSeq" id="WP_121795077.1">
    <property type="nucleotide sequence ID" value="NZ_RDBF01000011.1"/>
</dbReference>
<dbReference type="Pfam" id="PF02720">
    <property type="entry name" value="DUF222"/>
    <property type="match status" value="1"/>
</dbReference>
<dbReference type="InterPro" id="IPR003870">
    <property type="entry name" value="DUF222"/>
</dbReference>
<gene>
    <name evidence="2" type="ORF">D9V41_13370</name>
</gene>
<dbReference type="InterPro" id="IPR003615">
    <property type="entry name" value="HNH_nuc"/>
</dbReference>
<sequence>MIESSSDARVGFLAGLRRANALAEYRRWSGMLEYLAAETIRIERELEPRARELEIAAVRSVVAQANGWSEHQLAARLHEAETARDDLPAVWAAFGEGELDAARVSIIAAGAWKLTEERSVAKLDRQVVAYAATHTTGELRQWMRRFIARVEPDEVEKRYEDIVAERNVTIHHDEDGTGSLYAENLPSYVLAGIDERLDHAAKTTTDDDRTIAQRRADFFVDALDHIDPDNEPARVPNLAIGVMVPASTLAGIDDQPAISADRDWVIPANVLRDLALSGNPFWYRLLINDQDDVLSVTYQGRYPPEHLRNAIRFRDGTCRYPGCTKKAQNCDLDHRQPLPDGPTSGENLWALCRHHHKLKTFRHAEPIRLGNRWVWRIRATLLTE</sequence>
<organism evidence="2 3">
    <name type="scientific">Aeromicrobium phragmitis</name>
    <dbReference type="NCBI Taxonomy" id="2478914"/>
    <lineage>
        <taxon>Bacteria</taxon>
        <taxon>Bacillati</taxon>
        <taxon>Actinomycetota</taxon>
        <taxon>Actinomycetes</taxon>
        <taxon>Propionibacteriales</taxon>
        <taxon>Nocardioidaceae</taxon>
        <taxon>Aeromicrobium</taxon>
    </lineage>
</organism>
<evidence type="ECO:0000259" key="1">
    <source>
        <dbReference type="SMART" id="SM00507"/>
    </source>
</evidence>
<comment type="caution">
    <text evidence="2">The sequence shown here is derived from an EMBL/GenBank/DDBJ whole genome shotgun (WGS) entry which is preliminary data.</text>
</comment>
<keyword evidence="2" id="KW-0540">Nuclease</keyword>
<dbReference type="EMBL" id="RDBF01000011">
    <property type="protein sequence ID" value="RLV55075.1"/>
    <property type="molecule type" value="Genomic_DNA"/>
</dbReference>
<proteinExistence type="predicted"/>
<dbReference type="Gene3D" id="1.10.30.50">
    <property type="match status" value="1"/>
</dbReference>
<dbReference type="SMART" id="SM00507">
    <property type="entry name" value="HNHc"/>
    <property type="match status" value="1"/>
</dbReference>
<accession>A0A3L8PIB3</accession>
<dbReference type="OrthoDB" id="5241234at2"/>
<evidence type="ECO:0000313" key="3">
    <source>
        <dbReference type="Proteomes" id="UP000282515"/>
    </source>
</evidence>
<dbReference type="Proteomes" id="UP000282515">
    <property type="component" value="Unassembled WGS sequence"/>
</dbReference>
<keyword evidence="2" id="KW-0378">Hydrolase</keyword>
<protein>
    <submittedName>
        <fullName evidence="2">HNH endonuclease</fullName>
    </submittedName>
</protein>
<keyword evidence="2" id="KW-0255">Endonuclease</keyword>
<feature type="domain" description="HNH nuclease" evidence="1">
    <location>
        <begin position="306"/>
        <end position="357"/>
    </location>
</feature>
<keyword evidence="3" id="KW-1185">Reference proteome</keyword>
<dbReference type="CDD" id="cd00085">
    <property type="entry name" value="HNHc"/>
    <property type="match status" value="1"/>
</dbReference>
<dbReference type="AlphaFoldDB" id="A0A3L8PIB3"/>
<name>A0A3L8PIB3_9ACTN</name>
<dbReference type="GO" id="GO:0004519">
    <property type="term" value="F:endonuclease activity"/>
    <property type="evidence" value="ECO:0007669"/>
    <property type="project" value="UniProtKB-KW"/>
</dbReference>